<dbReference type="InterPro" id="IPR013783">
    <property type="entry name" value="Ig-like_fold"/>
</dbReference>
<dbReference type="STRING" id="137733.SAMN05421767_1654"/>
<feature type="non-terminal residue" evidence="3">
    <location>
        <position position="1"/>
    </location>
</feature>
<proteinExistence type="predicted"/>
<sequence>EKASSINQFEYAEGTKHHEAMHADLNDKAQTIVVKQIKPKENKHVISISKVDIHGKELEGAQIELYNEKGEKIDSWESTKDVHQVTLASGTYIFKEKYAPKGFEVVTDITFKVDENGKVIVENNQATVNKEGVLVVVDDYSKLEKPVTLTKVEKSVTTNLPKTGSKSMLVTSMLACISGLFGIIIIKNKK</sequence>
<name>A0A1H9PQ24_9LACT</name>
<dbReference type="OrthoDB" id="9804660at2"/>
<evidence type="ECO:0000313" key="3">
    <source>
        <dbReference type="EMBL" id="SER49879.1"/>
    </source>
</evidence>
<dbReference type="AlphaFoldDB" id="A0A1H9PQ24"/>
<gene>
    <name evidence="3" type="ORF">SAMN05421767_1654</name>
</gene>
<keyword evidence="1" id="KW-0812">Transmembrane</keyword>
<keyword evidence="4" id="KW-1185">Reference proteome</keyword>
<dbReference type="Proteomes" id="UP000198556">
    <property type="component" value="Unassembled WGS sequence"/>
</dbReference>
<dbReference type="Pfam" id="PF17802">
    <property type="entry name" value="SpaA"/>
    <property type="match status" value="1"/>
</dbReference>
<evidence type="ECO:0000259" key="2">
    <source>
        <dbReference type="Pfam" id="PF17802"/>
    </source>
</evidence>
<feature type="transmembrane region" description="Helical" evidence="1">
    <location>
        <begin position="168"/>
        <end position="186"/>
    </location>
</feature>
<keyword evidence="1" id="KW-0472">Membrane</keyword>
<keyword evidence="1" id="KW-1133">Transmembrane helix</keyword>
<dbReference type="InterPro" id="IPR041033">
    <property type="entry name" value="SpaA_PFL_dom_1"/>
</dbReference>
<dbReference type="RefSeq" id="WP_143054416.1">
    <property type="nucleotide sequence ID" value="NZ_FOGF01000065.1"/>
</dbReference>
<protein>
    <submittedName>
        <fullName evidence="3">LPXTG-motif cell wall anchor domain-containing protein</fullName>
    </submittedName>
</protein>
<organism evidence="3 4">
    <name type="scientific">Granulicatella balaenopterae</name>
    <dbReference type="NCBI Taxonomy" id="137733"/>
    <lineage>
        <taxon>Bacteria</taxon>
        <taxon>Bacillati</taxon>
        <taxon>Bacillota</taxon>
        <taxon>Bacilli</taxon>
        <taxon>Lactobacillales</taxon>
        <taxon>Carnobacteriaceae</taxon>
        <taxon>Granulicatella</taxon>
    </lineage>
</organism>
<reference evidence="3 4" key="1">
    <citation type="submission" date="2016-10" db="EMBL/GenBank/DDBJ databases">
        <authorList>
            <person name="de Groot N.N."/>
        </authorList>
    </citation>
    <scope>NUCLEOTIDE SEQUENCE [LARGE SCALE GENOMIC DNA]</scope>
    <source>
        <strain evidence="3 4">DSM 15827</strain>
    </source>
</reference>
<dbReference type="NCBIfam" id="TIGR01167">
    <property type="entry name" value="LPXTG_anchor"/>
    <property type="match status" value="1"/>
</dbReference>
<dbReference type="EMBL" id="FOGF01000065">
    <property type="protein sequence ID" value="SER49879.1"/>
    <property type="molecule type" value="Genomic_DNA"/>
</dbReference>
<feature type="domain" description="SpaA-like prealbumin fold" evidence="2">
    <location>
        <begin position="46"/>
        <end position="122"/>
    </location>
</feature>
<dbReference type="Gene3D" id="2.60.40.10">
    <property type="entry name" value="Immunoglobulins"/>
    <property type="match status" value="1"/>
</dbReference>
<evidence type="ECO:0000313" key="4">
    <source>
        <dbReference type="Proteomes" id="UP000198556"/>
    </source>
</evidence>
<accession>A0A1H9PQ24</accession>
<evidence type="ECO:0000256" key="1">
    <source>
        <dbReference type="SAM" id="Phobius"/>
    </source>
</evidence>